<dbReference type="Proteomes" id="UP000276776">
    <property type="component" value="Unassembled WGS sequence"/>
</dbReference>
<name>A0A0N5DCB7_THECL</name>
<protein>
    <submittedName>
        <fullName evidence="4">Peptidase A1 domain-containing protein</fullName>
    </submittedName>
</protein>
<evidence type="ECO:0000313" key="4">
    <source>
        <dbReference type="WBParaSite" id="TCLT_0001083601-mRNA-1"/>
    </source>
</evidence>
<gene>
    <name evidence="2" type="ORF">TCLT_LOCUS10818</name>
</gene>
<evidence type="ECO:0000313" key="3">
    <source>
        <dbReference type="Proteomes" id="UP000276776"/>
    </source>
</evidence>
<accession>A0A0N5DCB7</accession>
<reference evidence="4" key="1">
    <citation type="submission" date="2017-02" db="UniProtKB">
        <authorList>
            <consortium name="WormBaseParasite"/>
        </authorList>
    </citation>
    <scope>IDENTIFICATION</scope>
</reference>
<sequence length="352" mass="39963">MLQYLLMKLLILTSVYSCRASSQHRIPLYPVYSETNQHFGYALKMIIGIPEEEYTLLLSTLSPIMQIFGPNCLHPFCVGKKSYGLTGKKLLKTYQLSRNEILAEGWKDTVSFEKSNGSLSFKDFEFAVAVAVHSTNVEDRINVDGIFGLFRSFEENPIFTAMMQNNILPSIGIAAPPMEWNKEAVLTLGGFDQTLCDTNNSTVLMRHSRILAFPYFAIFFGKTAYAPSFVLRTVFVIANSPYITVASAFMESIARNYDLQYNSQLNKYLTKSNNIPHSLDIYLHGNGDSRMDILSINSKYFIKKYNVTHNELLIRPHFGPQSTIIQLGLPFLHSYCVLQSHNDSLFFAPYKN</sequence>
<dbReference type="InterPro" id="IPR021109">
    <property type="entry name" value="Peptidase_aspartic_dom_sf"/>
</dbReference>
<evidence type="ECO:0000256" key="1">
    <source>
        <dbReference type="SAM" id="SignalP"/>
    </source>
</evidence>
<reference evidence="2 3" key="2">
    <citation type="submission" date="2018-11" db="EMBL/GenBank/DDBJ databases">
        <authorList>
            <consortium name="Pathogen Informatics"/>
        </authorList>
    </citation>
    <scope>NUCLEOTIDE SEQUENCE [LARGE SCALE GENOMIC DNA]</scope>
</reference>
<evidence type="ECO:0000313" key="2">
    <source>
        <dbReference type="EMBL" id="VDN08536.1"/>
    </source>
</evidence>
<dbReference type="AlphaFoldDB" id="A0A0N5DCB7"/>
<feature type="signal peptide" evidence="1">
    <location>
        <begin position="1"/>
        <end position="20"/>
    </location>
</feature>
<dbReference type="WBParaSite" id="TCLT_0001083601-mRNA-1">
    <property type="protein sequence ID" value="TCLT_0001083601-mRNA-1"/>
    <property type="gene ID" value="TCLT_0001083601"/>
</dbReference>
<dbReference type="STRING" id="103827.A0A0N5DCB7"/>
<keyword evidence="3" id="KW-1185">Reference proteome</keyword>
<dbReference type="SUPFAM" id="SSF50630">
    <property type="entry name" value="Acid proteases"/>
    <property type="match status" value="1"/>
</dbReference>
<dbReference type="Gene3D" id="2.40.70.10">
    <property type="entry name" value="Acid Proteases"/>
    <property type="match status" value="2"/>
</dbReference>
<keyword evidence="1" id="KW-0732">Signal</keyword>
<dbReference type="EMBL" id="UYYF01005397">
    <property type="protein sequence ID" value="VDN08536.1"/>
    <property type="molecule type" value="Genomic_DNA"/>
</dbReference>
<organism evidence="4">
    <name type="scientific">Thelazia callipaeda</name>
    <name type="common">Oriental eyeworm</name>
    <name type="synonym">Parasitic nematode</name>
    <dbReference type="NCBI Taxonomy" id="103827"/>
    <lineage>
        <taxon>Eukaryota</taxon>
        <taxon>Metazoa</taxon>
        <taxon>Ecdysozoa</taxon>
        <taxon>Nematoda</taxon>
        <taxon>Chromadorea</taxon>
        <taxon>Rhabditida</taxon>
        <taxon>Spirurina</taxon>
        <taxon>Spiruromorpha</taxon>
        <taxon>Thelazioidea</taxon>
        <taxon>Thelaziidae</taxon>
        <taxon>Thelazia</taxon>
    </lineage>
</organism>
<proteinExistence type="predicted"/>
<feature type="chain" id="PRO_5043126794" evidence="1">
    <location>
        <begin position="21"/>
        <end position="352"/>
    </location>
</feature>